<evidence type="ECO:0000313" key="2">
    <source>
        <dbReference type="Proteomes" id="UP000272503"/>
    </source>
</evidence>
<evidence type="ECO:0008006" key="3">
    <source>
        <dbReference type="Google" id="ProtNLM"/>
    </source>
</evidence>
<reference evidence="1 2" key="1">
    <citation type="submission" date="2018-10" db="EMBL/GenBank/DDBJ databases">
        <authorList>
            <person name="Li J."/>
        </authorList>
    </citation>
    <scope>NUCLEOTIDE SEQUENCE [LARGE SCALE GENOMIC DNA]</scope>
    <source>
        <strain evidence="1 2">IF 016277</strain>
    </source>
</reference>
<dbReference type="OrthoDB" id="4426339at2"/>
<dbReference type="RefSeq" id="WP_121648048.1">
    <property type="nucleotide sequence ID" value="NZ_RCUX01000004.1"/>
</dbReference>
<dbReference type="AlphaFoldDB" id="A0A3L7A9D5"/>
<keyword evidence="2" id="KW-1185">Reference proteome</keyword>
<sequence>MTLRLNPHLPLLWRTPTSLQLGFDPPVVRLDLVTPASEHLLGALRAGASLTLLERLGSEAGLSRAGVHALLHSLRPALEGMPATDALAAGEPIGASGASAEADDAGLGGADPTVGQGSWAIAGSHPLALSIARIADAARLDPPRTRVGTDTGAGTDASSRGTRAAAPALVLLVDNYVIPPHRYAPWLARDIPHLAVVCHDRHIRIGPLVEPGTGPCIGCAQRYAAGADPAWPALAVQAHRRTAASATSILATLAIGPILAAIHSRLRAHTRELRAATLLVDGSSVSGRREPVLAHPECGCGALGSAENLGVPTGAGAPSR</sequence>
<protein>
    <recommendedName>
        <fullName evidence="3">TOMM leader peptide-binding protein</fullName>
    </recommendedName>
</protein>
<comment type="caution">
    <text evidence="1">The sequence shown here is derived from an EMBL/GenBank/DDBJ whole genome shotgun (WGS) entry which is preliminary data.</text>
</comment>
<proteinExistence type="predicted"/>
<dbReference type="EMBL" id="RCUX01000004">
    <property type="protein sequence ID" value="RLP76468.1"/>
    <property type="molecule type" value="Genomic_DNA"/>
</dbReference>
<organism evidence="1 2">
    <name type="scientific">Mycetocola tolaasinivorans</name>
    <dbReference type="NCBI Taxonomy" id="76635"/>
    <lineage>
        <taxon>Bacteria</taxon>
        <taxon>Bacillati</taxon>
        <taxon>Actinomycetota</taxon>
        <taxon>Actinomycetes</taxon>
        <taxon>Micrococcales</taxon>
        <taxon>Microbacteriaceae</taxon>
        <taxon>Mycetocola</taxon>
    </lineage>
</organism>
<name>A0A3L7A9D5_9MICO</name>
<gene>
    <name evidence="1" type="ORF">D9V32_06305</name>
</gene>
<evidence type="ECO:0000313" key="1">
    <source>
        <dbReference type="EMBL" id="RLP76468.1"/>
    </source>
</evidence>
<dbReference type="Gene3D" id="3.40.50.720">
    <property type="entry name" value="NAD(P)-binding Rossmann-like Domain"/>
    <property type="match status" value="1"/>
</dbReference>
<accession>A0A3L7A9D5</accession>
<dbReference type="Proteomes" id="UP000272503">
    <property type="component" value="Unassembled WGS sequence"/>
</dbReference>
<dbReference type="NCBIfam" id="TIGR03882">
    <property type="entry name" value="cyclo_dehyd_2"/>
    <property type="match status" value="1"/>
</dbReference>
<dbReference type="InterPro" id="IPR022291">
    <property type="entry name" value="Bacteriocin_synth_cyclodeHase"/>
</dbReference>